<name>A0ABV8MVG4_9NEIS</name>
<dbReference type="EMBL" id="JBHSBU010000001">
    <property type="protein sequence ID" value="MFC4161340.1"/>
    <property type="molecule type" value="Genomic_DNA"/>
</dbReference>
<accession>A0ABV8MVG4</accession>
<dbReference type="PANTHER" id="PTHR37943:SF1">
    <property type="entry name" value="PROTEIN VES"/>
    <property type="match status" value="1"/>
</dbReference>
<dbReference type="InterPro" id="IPR011051">
    <property type="entry name" value="RmlC_Cupin_sf"/>
</dbReference>
<evidence type="ECO:0000313" key="1">
    <source>
        <dbReference type="EMBL" id="MFC4161340.1"/>
    </source>
</evidence>
<proteinExistence type="predicted"/>
<dbReference type="InterPro" id="IPR014710">
    <property type="entry name" value="RmlC-like_jellyroll"/>
</dbReference>
<protein>
    <submittedName>
        <fullName evidence="1">HutD family protein</fullName>
    </submittedName>
</protein>
<organism evidence="1 2">
    <name type="scientific">Chitinimonas lacunae</name>
    <dbReference type="NCBI Taxonomy" id="1963018"/>
    <lineage>
        <taxon>Bacteria</taxon>
        <taxon>Pseudomonadati</taxon>
        <taxon>Pseudomonadota</taxon>
        <taxon>Betaproteobacteria</taxon>
        <taxon>Neisseriales</taxon>
        <taxon>Chitinibacteraceae</taxon>
        <taxon>Chitinimonas</taxon>
    </lineage>
</organism>
<comment type="caution">
    <text evidence="1">The sequence shown here is derived from an EMBL/GenBank/DDBJ whole genome shotgun (WGS) entry which is preliminary data.</text>
</comment>
<dbReference type="RefSeq" id="WP_378167169.1">
    <property type="nucleotide sequence ID" value="NZ_JBHSBU010000001.1"/>
</dbReference>
<reference evidence="2" key="1">
    <citation type="journal article" date="2019" name="Int. J. Syst. Evol. Microbiol.">
        <title>The Global Catalogue of Microorganisms (GCM) 10K type strain sequencing project: providing services to taxonomists for standard genome sequencing and annotation.</title>
        <authorList>
            <consortium name="The Broad Institute Genomics Platform"/>
            <consortium name="The Broad Institute Genome Sequencing Center for Infectious Disease"/>
            <person name="Wu L."/>
            <person name="Ma J."/>
        </authorList>
    </citation>
    <scope>NUCLEOTIDE SEQUENCE [LARGE SCALE GENOMIC DNA]</scope>
    <source>
        <strain evidence="2">LMG 29894</strain>
    </source>
</reference>
<dbReference type="SUPFAM" id="SSF51182">
    <property type="entry name" value="RmlC-like cupins"/>
    <property type="match status" value="1"/>
</dbReference>
<dbReference type="Gene3D" id="2.60.120.10">
    <property type="entry name" value="Jelly Rolls"/>
    <property type="match status" value="1"/>
</dbReference>
<dbReference type="InterPro" id="IPR010282">
    <property type="entry name" value="Uncharacterised_HutD/Ves"/>
</dbReference>
<sequence length="199" mass="21813">MPIITLFTPADYQTMPWKNGGGSTLELLRQPYPGDPARFLYRVSIATVAADGPFSHFPGVERWLMLLEGAGMELALSDGRTLELDRPLHPLRFAGELEVVGELFKGPIRDFNLMVDRNGCAAELEVVRLGASESQYEVVDDCLLLYLLEGGLTLRQAGQEHDLAPQQLLRIEGAGAWKLLAAGQGAVAVVMRLHDRTAD</sequence>
<dbReference type="PANTHER" id="PTHR37943">
    <property type="entry name" value="PROTEIN VES"/>
    <property type="match status" value="1"/>
</dbReference>
<dbReference type="Pfam" id="PF05962">
    <property type="entry name" value="HutD"/>
    <property type="match status" value="1"/>
</dbReference>
<dbReference type="CDD" id="cd20293">
    <property type="entry name" value="cupin_HutD_N"/>
    <property type="match status" value="1"/>
</dbReference>
<gene>
    <name evidence="1" type="ORF">ACFOW7_18555</name>
</gene>
<evidence type="ECO:0000313" key="2">
    <source>
        <dbReference type="Proteomes" id="UP001595791"/>
    </source>
</evidence>
<keyword evidence="2" id="KW-1185">Reference proteome</keyword>
<dbReference type="Proteomes" id="UP001595791">
    <property type="component" value="Unassembled WGS sequence"/>
</dbReference>